<accession>A0A8B6FSY7</accession>
<dbReference type="Proteomes" id="UP000596742">
    <property type="component" value="Unassembled WGS sequence"/>
</dbReference>
<organism evidence="8 9">
    <name type="scientific">Mytilus galloprovincialis</name>
    <name type="common">Mediterranean mussel</name>
    <dbReference type="NCBI Taxonomy" id="29158"/>
    <lineage>
        <taxon>Eukaryota</taxon>
        <taxon>Metazoa</taxon>
        <taxon>Spiralia</taxon>
        <taxon>Lophotrochozoa</taxon>
        <taxon>Mollusca</taxon>
        <taxon>Bivalvia</taxon>
        <taxon>Autobranchia</taxon>
        <taxon>Pteriomorphia</taxon>
        <taxon>Mytilida</taxon>
        <taxon>Mytiloidea</taxon>
        <taxon>Mytilidae</taxon>
        <taxon>Mytilinae</taxon>
        <taxon>Mytilus</taxon>
    </lineage>
</organism>
<protein>
    <recommendedName>
        <fullName evidence="7">Mab-21-like HhH/H2TH-like domain-containing protein</fullName>
    </recommendedName>
</protein>
<dbReference type="EMBL" id="UYJE01007376">
    <property type="protein sequence ID" value="VDI54172.1"/>
    <property type="molecule type" value="Genomic_DNA"/>
</dbReference>
<dbReference type="Pfam" id="PF20266">
    <property type="entry name" value="Mab-21_C"/>
    <property type="match status" value="1"/>
</dbReference>
<comment type="similarity">
    <text evidence="2">Belongs to the mab-21 family.</text>
</comment>
<evidence type="ECO:0000256" key="4">
    <source>
        <dbReference type="ARBA" id="ARBA00022695"/>
    </source>
</evidence>
<evidence type="ECO:0000256" key="6">
    <source>
        <dbReference type="ARBA" id="ARBA00022842"/>
    </source>
</evidence>
<dbReference type="Gene3D" id="1.10.1410.40">
    <property type="match status" value="1"/>
</dbReference>
<dbReference type="GO" id="GO:0016779">
    <property type="term" value="F:nucleotidyltransferase activity"/>
    <property type="evidence" value="ECO:0007669"/>
    <property type="project" value="UniProtKB-KW"/>
</dbReference>
<evidence type="ECO:0000256" key="5">
    <source>
        <dbReference type="ARBA" id="ARBA00022723"/>
    </source>
</evidence>
<keyword evidence="4" id="KW-0548">Nucleotidyltransferase</keyword>
<keyword evidence="3" id="KW-0808">Transferase</keyword>
<dbReference type="OrthoDB" id="6054650at2759"/>
<reference evidence="8" key="1">
    <citation type="submission" date="2018-11" db="EMBL/GenBank/DDBJ databases">
        <authorList>
            <person name="Alioto T."/>
            <person name="Alioto T."/>
        </authorList>
    </citation>
    <scope>NUCLEOTIDE SEQUENCE</scope>
</reference>
<dbReference type="GO" id="GO:0046872">
    <property type="term" value="F:metal ion binding"/>
    <property type="evidence" value="ECO:0007669"/>
    <property type="project" value="UniProtKB-KW"/>
</dbReference>
<feature type="domain" description="Mab-21-like HhH/H2TH-like" evidence="7">
    <location>
        <begin position="303"/>
        <end position="394"/>
    </location>
</feature>
<keyword evidence="5" id="KW-0479">Metal-binding</keyword>
<dbReference type="SMART" id="SM01265">
    <property type="entry name" value="Mab-21"/>
    <property type="match status" value="1"/>
</dbReference>
<evidence type="ECO:0000256" key="2">
    <source>
        <dbReference type="ARBA" id="ARBA00008307"/>
    </source>
</evidence>
<keyword evidence="9" id="KW-1185">Reference proteome</keyword>
<dbReference type="InterPro" id="IPR024810">
    <property type="entry name" value="MAB21L/cGLR"/>
</dbReference>
<dbReference type="InterPro" id="IPR046906">
    <property type="entry name" value="Mab-21_HhH/H2TH-like"/>
</dbReference>
<comment type="cofactor">
    <cofactor evidence="1">
        <name>Mg(2+)</name>
        <dbReference type="ChEBI" id="CHEBI:18420"/>
    </cofactor>
</comment>
<evidence type="ECO:0000256" key="3">
    <source>
        <dbReference type="ARBA" id="ARBA00022679"/>
    </source>
</evidence>
<evidence type="ECO:0000313" key="9">
    <source>
        <dbReference type="Proteomes" id="UP000596742"/>
    </source>
</evidence>
<dbReference type="AlphaFoldDB" id="A0A8B6FSY7"/>
<dbReference type="PANTHER" id="PTHR10656">
    <property type="entry name" value="CELL FATE DETERMINING PROTEIN MAB21-RELATED"/>
    <property type="match status" value="1"/>
</dbReference>
<evidence type="ECO:0000313" key="8">
    <source>
        <dbReference type="EMBL" id="VDI54172.1"/>
    </source>
</evidence>
<sequence>MTQQTNDTGHQIYIYFRYVATVRKSKPERCEPLNRQMTVRILRHEYLPSLHRQKTEKLPQTRLRDEINLTLETVLKEDIKPLDSTKKQFLICMNSLHGNLKTNPFKLEMKESPIYCGDIPPWKPLDPTIPSYLVPLKVGKMEGRQLEAGYAVFPMPKEKTELSVKVYNLELRSEDRLHLCPRKTVLSVYKVFSWAIQKLNRHYTSMTFETSGTGRHSAMMDLDLKLEFRDDVPHLLLVLPEGQLVEIIPAIAVTKRGPFYITRPFENDINPNSDMRWRINYSMNEEAIMRAIATGDKLQRLNAAKLLAYICRKEWQLRYITSYHIKTVLLHESDFEIDSTPRWQRFSMDDCLKTLIRRLQDYVRRKDLPHFFDEDINLFEHIPNRAFTFMRNALDRLLREDEELARVVQRTRLPKIVY</sequence>
<dbReference type="PANTHER" id="PTHR10656:SF42">
    <property type="entry name" value="CYCLIC GMP-AMP SYNTHASE-LIKE PROTEIN-RELATED"/>
    <property type="match status" value="1"/>
</dbReference>
<gene>
    <name evidence="8" type="ORF">MGAL_10B089536</name>
</gene>
<keyword evidence="6" id="KW-0460">Magnesium</keyword>
<evidence type="ECO:0000256" key="1">
    <source>
        <dbReference type="ARBA" id="ARBA00001946"/>
    </source>
</evidence>
<comment type="caution">
    <text evidence="8">The sequence shown here is derived from an EMBL/GenBank/DDBJ whole genome shotgun (WGS) entry which is preliminary data.</text>
</comment>
<evidence type="ECO:0000259" key="7">
    <source>
        <dbReference type="Pfam" id="PF20266"/>
    </source>
</evidence>
<proteinExistence type="inferred from homology"/>
<name>A0A8B6FSY7_MYTGA</name>